<dbReference type="Gene3D" id="3.90.1590.10">
    <property type="entry name" value="glutathione-dependent formaldehyde- activating enzyme (gfa)"/>
    <property type="match status" value="1"/>
</dbReference>
<accession>A0A975N9Z9</accession>
<name>A0A975N9Z9_9BRAD</name>
<keyword evidence="4" id="KW-0456">Lyase</keyword>
<dbReference type="PANTHER" id="PTHR33337:SF40">
    <property type="entry name" value="CENP-V_GFA DOMAIN-CONTAINING PROTEIN-RELATED"/>
    <property type="match status" value="1"/>
</dbReference>
<feature type="domain" description="CENP-V/GFA" evidence="5">
    <location>
        <begin position="13"/>
        <end position="130"/>
    </location>
</feature>
<evidence type="ECO:0000256" key="4">
    <source>
        <dbReference type="ARBA" id="ARBA00023239"/>
    </source>
</evidence>
<protein>
    <submittedName>
        <fullName evidence="6">GFA family protein</fullName>
    </submittedName>
</protein>
<keyword evidence="3" id="KW-0862">Zinc</keyword>
<dbReference type="SUPFAM" id="SSF51316">
    <property type="entry name" value="Mss4-like"/>
    <property type="match status" value="1"/>
</dbReference>
<proteinExistence type="inferred from homology"/>
<dbReference type="PROSITE" id="PS51891">
    <property type="entry name" value="CENP_V_GFA"/>
    <property type="match status" value="1"/>
</dbReference>
<dbReference type="AlphaFoldDB" id="A0A975N9Z9"/>
<evidence type="ECO:0000313" key="6">
    <source>
        <dbReference type="EMBL" id="QWG11243.1"/>
    </source>
</evidence>
<evidence type="ECO:0000259" key="5">
    <source>
        <dbReference type="PROSITE" id="PS51891"/>
    </source>
</evidence>
<evidence type="ECO:0000256" key="2">
    <source>
        <dbReference type="ARBA" id="ARBA00022723"/>
    </source>
</evidence>
<dbReference type="InterPro" id="IPR011057">
    <property type="entry name" value="Mss4-like_sf"/>
</dbReference>
<keyword evidence="2" id="KW-0479">Metal-binding</keyword>
<evidence type="ECO:0000313" key="7">
    <source>
        <dbReference type="Proteomes" id="UP000680839"/>
    </source>
</evidence>
<reference evidence="6" key="1">
    <citation type="submission" date="2021-06" db="EMBL/GenBank/DDBJ databases">
        <title>Bradyrhizobium sp. S2-20-1 Genome sequencing.</title>
        <authorList>
            <person name="Jin L."/>
        </authorList>
    </citation>
    <scope>NUCLEOTIDE SEQUENCE</scope>
    <source>
        <strain evidence="6">S2-20-1</strain>
    </source>
</reference>
<dbReference type="Pfam" id="PF04828">
    <property type="entry name" value="GFA"/>
    <property type="match status" value="1"/>
</dbReference>
<evidence type="ECO:0000256" key="1">
    <source>
        <dbReference type="ARBA" id="ARBA00005495"/>
    </source>
</evidence>
<organism evidence="6 7">
    <name type="scientific">Bradyrhizobium sediminis</name>
    <dbReference type="NCBI Taxonomy" id="2840469"/>
    <lineage>
        <taxon>Bacteria</taxon>
        <taxon>Pseudomonadati</taxon>
        <taxon>Pseudomonadota</taxon>
        <taxon>Alphaproteobacteria</taxon>
        <taxon>Hyphomicrobiales</taxon>
        <taxon>Nitrobacteraceae</taxon>
        <taxon>Bradyrhizobium</taxon>
    </lineage>
</organism>
<dbReference type="GO" id="GO:0046872">
    <property type="term" value="F:metal ion binding"/>
    <property type="evidence" value="ECO:0007669"/>
    <property type="project" value="UniProtKB-KW"/>
</dbReference>
<comment type="similarity">
    <text evidence="1">Belongs to the Gfa family.</text>
</comment>
<sequence length="151" mass="16207">MTVVKQCGGIFVRVGKCLCGACSYEIDGDPIVIAICHCTDCQRLSGTGHSTGAMYAESGIRLFGQPATYAMQSEAGNTVKRLFCGTCGSPLFGKNTGMPGVMTVTMGTLDTSDGMLPQVEIFTRTRRDWDRPNPAIQSFEVQPGWKPEDGI</sequence>
<dbReference type="InterPro" id="IPR006913">
    <property type="entry name" value="CENP-V/GFA"/>
</dbReference>
<dbReference type="Proteomes" id="UP000680839">
    <property type="component" value="Chromosome"/>
</dbReference>
<dbReference type="PANTHER" id="PTHR33337">
    <property type="entry name" value="GFA DOMAIN-CONTAINING PROTEIN"/>
    <property type="match status" value="1"/>
</dbReference>
<evidence type="ECO:0000256" key="3">
    <source>
        <dbReference type="ARBA" id="ARBA00022833"/>
    </source>
</evidence>
<gene>
    <name evidence="6" type="ORF">KMZ29_15940</name>
</gene>
<dbReference type="GO" id="GO:0016846">
    <property type="term" value="F:carbon-sulfur lyase activity"/>
    <property type="evidence" value="ECO:0007669"/>
    <property type="project" value="InterPro"/>
</dbReference>
<dbReference type="EMBL" id="CP076134">
    <property type="protein sequence ID" value="QWG11243.1"/>
    <property type="molecule type" value="Genomic_DNA"/>
</dbReference>